<gene>
    <name evidence="1" type="ORF">EXIGLDRAFT_779947</name>
</gene>
<dbReference type="AlphaFoldDB" id="A0A165BTS9"/>
<organism evidence="1 2">
    <name type="scientific">Exidia glandulosa HHB12029</name>
    <dbReference type="NCBI Taxonomy" id="1314781"/>
    <lineage>
        <taxon>Eukaryota</taxon>
        <taxon>Fungi</taxon>
        <taxon>Dikarya</taxon>
        <taxon>Basidiomycota</taxon>
        <taxon>Agaricomycotina</taxon>
        <taxon>Agaricomycetes</taxon>
        <taxon>Auriculariales</taxon>
        <taxon>Exidiaceae</taxon>
        <taxon>Exidia</taxon>
    </lineage>
</organism>
<protein>
    <submittedName>
        <fullName evidence="1">Uncharacterized protein</fullName>
    </submittedName>
</protein>
<reference evidence="1 2" key="1">
    <citation type="journal article" date="2016" name="Mol. Biol. Evol.">
        <title>Comparative Genomics of Early-Diverging Mushroom-Forming Fungi Provides Insights into the Origins of Lignocellulose Decay Capabilities.</title>
        <authorList>
            <person name="Nagy L.G."/>
            <person name="Riley R."/>
            <person name="Tritt A."/>
            <person name="Adam C."/>
            <person name="Daum C."/>
            <person name="Floudas D."/>
            <person name="Sun H."/>
            <person name="Yadav J.S."/>
            <person name="Pangilinan J."/>
            <person name="Larsson K.H."/>
            <person name="Matsuura K."/>
            <person name="Barry K."/>
            <person name="Labutti K."/>
            <person name="Kuo R."/>
            <person name="Ohm R.A."/>
            <person name="Bhattacharya S.S."/>
            <person name="Shirouzu T."/>
            <person name="Yoshinaga Y."/>
            <person name="Martin F.M."/>
            <person name="Grigoriev I.V."/>
            <person name="Hibbett D.S."/>
        </authorList>
    </citation>
    <scope>NUCLEOTIDE SEQUENCE [LARGE SCALE GENOMIC DNA]</scope>
    <source>
        <strain evidence="1 2">HHB12029</strain>
    </source>
</reference>
<dbReference type="EMBL" id="KV426407">
    <property type="protein sequence ID" value="KZV81225.1"/>
    <property type="molecule type" value="Genomic_DNA"/>
</dbReference>
<keyword evidence="2" id="KW-1185">Reference proteome</keyword>
<dbReference type="OrthoDB" id="19861at2759"/>
<proteinExistence type="predicted"/>
<evidence type="ECO:0000313" key="2">
    <source>
        <dbReference type="Proteomes" id="UP000077266"/>
    </source>
</evidence>
<evidence type="ECO:0000313" key="1">
    <source>
        <dbReference type="EMBL" id="KZV81225.1"/>
    </source>
</evidence>
<dbReference type="InParanoid" id="A0A165BTS9"/>
<name>A0A165BTS9_EXIGL</name>
<sequence length="249" mass="28240">MTSITSAHVSARSLEVLRNANLGHAPEFLDFREKHWGKAGAATVPVPQELVELGVHNPLVFIQHTDGFDDDLGDSPILVRAEYRRLWRYIYGDFFDEAAEPDKRACTATIVLGHPGIGKSLSLFYLMVVAAEARLPFVFYRTGFSNAYVCLDAGDFSIPAERLYYLQHTARTLVLLDSSADLELREYTWRRSRNTHAVLASSPANQRHGALAKYRKANYYTMDVVPLHEFRAMMCVHRFVCAEWVLVDE</sequence>
<accession>A0A165BTS9</accession>
<dbReference type="Proteomes" id="UP000077266">
    <property type="component" value="Unassembled WGS sequence"/>
</dbReference>